<dbReference type="Proteomes" id="UP000038830">
    <property type="component" value="Unassembled WGS sequence"/>
</dbReference>
<gene>
    <name evidence="4" type="ORF">BN1211_6039</name>
</gene>
<dbReference type="GO" id="GO:0019901">
    <property type="term" value="F:protein kinase binding"/>
    <property type="evidence" value="ECO:0007669"/>
    <property type="project" value="TreeGrafter"/>
</dbReference>
<sequence length="223" mass="25652">MEFTLDLSVDRENLEDALKALISTILFYRTFGAIVPGTRDFLETPYPVIDNEEIEKEISERVGYVLNKLDHDPMSSSTTPFGSPGGSNSTNPYANITFDDDNAHQQIKEENARFAQLSIKFYDRKRVKRPSWFGKLEEDVQWETWLINVTLVPQQGKDQDQRQQFYNQLNGQVENLIFEISNKVDSHKDHIPVITSAELMPFGYTIQLVGNQGWTGFIKKLLE</sequence>
<dbReference type="PANTHER" id="PTHR13292">
    <property type="entry name" value="AUTOPHAGY-RELATED PROTEIN 101"/>
    <property type="match status" value="1"/>
</dbReference>
<name>A0A0H5C9G7_CYBJN</name>
<dbReference type="AlphaFoldDB" id="A0A0H5C9G7"/>
<evidence type="ECO:0000313" key="5">
    <source>
        <dbReference type="Proteomes" id="UP000038830"/>
    </source>
</evidence>
<evidence type="ECO:0000256" key="2">
    <source>
        <dbReference type="ARBA" id="ARBA00018874"/>
    </source>
</evidence>
<dbReference type="GO" id="GO:1990316">
    <property type="term" value="C:Atg1/ULK1 kinase complex"/>
    <property type="evidence" value="ECO:0007669"/>
    <property type="project" value="TreeGrafter"/>
</dbReference>
<dbReference type="PANTHER" id="PTHR13292:SF0">
    <property type="entry name" value="AUTOPHAGY-RELATED PROTEIN 101"/>
    <property type="match status" value="1"/>
</dbReference>
<accession>A0A0H5C9G7</accession>
<dbReference type="EMBL" id="CDQK01000007">
    <property type="protein sequence ID" value="CEP25051.1"/>
    <property type="molecule type" value="Genomic_DNA"/>
</dbReference>
<dbReference type="Pfam" id="PF07855">
    <property type="entry name" value="ATG101"/>
    <property type="match status" value="1"/>
</dbReference>
<protein>
    <recommendedName>
        <fullName evidence="2">Autophagy-related protein 101</fullName>
    </recommendedName>
</protein>
<evidence type="ECO:0000256" key="3">
    <source>
        <dbReference type="ARBA" id="ARBA00023006"/>
    </source>
</evidence>
<dbReference type="GO" id="GO:0000407">
    <property type="term" value="C:phagophore assembly site"/>
    <property type="evidence" value="ECO:0007669"/>
    <property type="project" value="TreeGrafter"/>
</dbReference>
<dbReference type="InterPro" id="IPR012445">
    <property type="entry name" value="ATG101"/>
</dbReference>
<evidence type="ECO:0000313" key="4">
    <source>
        <dbReference type="EMBL" id="CEP25051.1"/>
    </source>
</evidence>
<dbReference type="GO" id="GO:0000045">
    <property type="term" value="P:autophagosome assembly"/>
    <property type="evidence" value="ECO:0007669"/>
    <property type="project" value="TreeGrafter"/>
</dbReference>
<reference evidence="5" key="1">
    <citation type="journal article" date="2015" name="J. Biotechnol.">
        <title>The structure of the Cyberlindnera jadinii genome and its relation to Candida utilis analyzed by the occurrence of single nucleotide polymorphisms.</title>
        <authorList>
            <person name="Rupp O."/>
            <person name="Brinkrolf K."/>
            <person name="Buerth C."/>
            <person name="Kunigo M."/>
            <person name="Schneider J."/>
            <person name="Jaenicke S."/>
            <person name="Goesmann A."/>
            <person name="Puehler A."/>
            <person name="Jaeger K.-E."/>
            <person name="Ernst J.F."/>
        </authorList>
    </citation>
    <scope>NUCLEOTIDE SEQUENCE [LARGE SCALE GENOMIC DNA]</scope>
    <source>
        <strain evidence="5">ATCC 18201 / CBS 1600 / BCRC 20928 / JCM 3617 / NBRC 0987 / NRRL Y-1542</strain>
    </source>
</reference>
<comment type="similarity">
    <text evidence="1">Belongs to the ATG101 family.</text>
</comment>
<proteinExistence type="inferred from homology"/>
<evidence type="ECO:0000256" key="1">
    <source>
        <dbReference type="ARBA" id="ARBA00007130"/>
    </source>
</evidence>
<keyword evidence="3" id="KW-0072">Autophagy</keyword>
<organism evidence="4 5">
    <name type="scientific">Cyberlindnera jadinii (strain ATCC 18201 / CBS 1600 / BCRC 20928 / JCM 3617 / NBRC 0987 / NRRL Y-1542)</name>
    <name type="common">Torula yeast</name>
    <name type="synonym">Candida utilis</name>
    <dbReference type="NCBI Taxonomy" id="983966"/>
    <lineage>
        <taxon>Eukaryota</taxon>
        <taxon>Fungi</taxon>
        <taxon>Dikarya</taxon>
        <taxon>Ascomycota</taxon>
        <taxon>Saccharomycotina</taxon>
        <taxon>Saccharomycetes</taxon>
        <taxon>Phaffomycetales</taxon>
        <taxon>Phaffomycetaceae</taxon>
        <taxon>Cyberlindnera</taxon>
    </lineage>
</organism>